<accession>A0A318SUH5</accession>
<dbReference type="OrthoDB" id="9777553at2"/>
<dbReference type="PIRSF" id="PIRSF000166">
    <property type="entry name" value="Coproporphyri_ox"/>
    <property type="match status" value="1"/>
</dbReference>
<dbReference type="RefSeq" id="WP_110814036.1">
    <property type="nucleotide sequence ID" value="NZ_QJTE01000002.1"/>
</dbReference>
<dbReference type="InterPro" id="IPR001260">
    <property type="entry name" value="Coprogen_oxidase_aer"/>
</dbReference>
<dbReference type="GO" id="GO:0005737">
    <property type="term" value="C:cytoplasm"/>
    <property type="evidence" value="ECO:0007669"/>
    <property type="project" value="TreeGrafter"/>
</dbReference>
<keyword evidence="10" id="KW-1185">Reference proteome</keyword>
<organism evidence="9 10">
    <name type="scientific">Pseudoroseicyclus aestuarii</name>
    <dbReference type="NCBI Taxonomy" id="1795041"/>
    <lineage>
        <taxon>Bacteria</taxon>
        <taxon>Pseudomonadati</taxon>
        <taxon>Pseudomonadota</taxon>
        <taxon>Alphaproteobacteria</taxon>
        <taxon>Rhodobacterales</taxon>
        <taxon>Paracoccaceae</taxon>
        <taxon>Pseudoroseicyclus</taxon>
    </lineage>
</organism>
<keyword evidence="5" id="KW-0560">Oxidoreductase</keyword>
<evidence type="ECO:0000256" key="6">
    <source>
        <dbReference type="ARBA" id="ARBA00023133"/>
    </source>
</evidence>
<protein>
    <recommendedName>
        <fullName evidence="4">coproporphyrinogen oxidase</fullName>
        <ecNumber evidence="4">1.3.3.3</ecNumber>
    </recommendedName>
</protein>
<comment type="similarity">
    <text evidence="2">Belongs to the aerobic coproporphyrinogen-III oxidase family.</text>
</comment>
<gene>
    <name evidence="9" type="ORF">DFP88_102820</name>
</gene>
<dbReference type="GO" id="GO:0004109">
    <property type="term" value="F:coproporphyrinogen oxidase activity"/>
    <property type="evidence" value="ECO:0007669"/>
    <property type="project" value="UniProtKB-EC"/>
</dbReference>
<dbReference type="NCBIfam" id="NF003727">
    <property type="entry name" value="PRK05330.1"/>
    <property type="match status" value="1"/>
</dbReference>
<evidence type="ECO:0000256" key="7">
    <source>
        <dbReference type="ARBA" id="ARBA00023244"/>
    </source>
</evidence>
<dbReference type="AlphaFoldDB" id="A0A318SUH5"/>
<feature type="region of interest" description="Disordered" evidence="8">
    <location>
        <begin position="31"/>
        <end position="62"/>
    </location>
</feature>
<reference evidence="9 10" key="1">
    <citation type="submission" date="2018-06" db="EMBL/GenBank/DDBJ databases">
        <title>Genomic Encyclopedia of Type Strains, Phase III (KMG-III): the genomes of soil and plant-associated and newly described type strains.</title>
        <authorList>
            <person name="Whitman W."/>
        </authorList>
    </citation>
    <scope>NUCLEOTIDE SEQUENCE [LARGE SCALE GENOMIC DNA]</scope>
    <source>
        <strain evidence="9 10">CECT 9025</strain>
    </source>
</reference>
<comment type="caution">
    <text evidence="9">The sequence shown here is derived from an EMBL/GenBank/DDBJ whole genome shotgun (WGS) entry which is preliminary data.</text>
</comment>
<dbReference type="EC" id="1.3.3.3" evidence="4"/>
<dbReference type="SUPFAM" id="SSF102886">
    <property type="entry name" value="Coproporphyrinogen III oxidase"/>
    <property type="match status" value="1"/>
</dbReference>
<dbReference type="InterPro" id="IPR036406">
    <property type="entry name" value="Coprogen_oxidase_aer_sf"/>
</dbReference>
<evidence type="ECO:0000256" key="8">
    <source>
        <dbReference type="SAM" id="MobiDB-lite"/>
    </source>
</evidence>
<evidence type="ECO:0000256" key="3">
    <source>
        <dbReference type="ARBA" id="ARBA00011738"/>
    </source>
</evidence>
<dbReference type="PANTHER" id="PTHR10755">
    <property type="entry name" value="COPROPORPHYRINOGEN III OXIDASE, MITOCHONDRIAL"/>
    <property type="match status" value="1"/>
</dbReference>
<evidence type="ECO:0000313" key="10">
    <source>
        <dbReference type="Proteomes" id="UP000248311"/>
    </source>
</evidence>
<evidence type="ECO:0000256" key="5">
    <source>
        <dbReference type="ARBA" id="ARBA00023002"/>
    </source>
</evidence>
<feature type="compositionally biased region" description="Basic and acidic residues" evidence="8">
    <location>
        <begin position="44"/>
        <end position="58"/>
    </location>
</feature>
<dbReference type="EMBL" id="QJTE01000002">
    <property type="protein sequence ID" value="PYE85015.1"/>
    <property type="molecule type" value="Genomic_DNA"/>
</dbReference>
<name>A0A318SUH5_9RHOB</name>
<dbReference type="Gene3D" id="3.40.1500.10">
    <property type="entry name" value="Coproporphyrinogen III oxidase, aerobic"/>
    <property type="match status" value="1"/>
</dbReference>
<keyword evidence="6" id="KW-0350">Heme biosynthesis</keyword>
<dbReference type="Proteomes" id="UP000248311">
    <property type="component" value="Unassembled WGS sequence"/>
</dbReference>
<comment type="subunit">
    <text evidence="3">Homodimer.</text>
</comment>
<dbReference type="PRINTS" id="PR00073">
    <property type="entry name" value="COPRGNOXDASE"/>
</dbReference>
<proteinExistence type="inferred from homology"/>
<keyword evidence="7" id="KW-0627">Porphyrin biosynthesis</keyword>
<dbReference type="Pfam" id="PF01218">
    <property type="entry name" value="Coprogen_oxidas"/>
    <property type="match status" value="1"/>
</dbReference>
<evidence type="ECO:0000256" key="1">
    <source>
        <dbReference type="ARBA" id="ARBA00005168"/>
    </source>
</evidence>
<evidence type="ECO:0000313" key="9">
    <source>
        <dbReference type="EMBL" id="PYE85015.1"/>
    </source>
</evidence>
<evidence type="ECO:0000256" key="4">
    <source>
        <dbReference type="ARBA" id="ARBA00012869"/>
    </source>
</evidence>
<sequence length="297" mass="33061">MHSGAMETEKQTAAEWFGHLRDEITTAFEAVEDSQHSGPGAERPAGRFERTPTRRTGTDGEDAGGGLACIMRGGRVFEKVGVNVSTVHGKLGERAIASMAARGVPGVEEDPRFWASGISLVAHMQNPHVPAVHMNTRMFWTPAAWWFGGGADLNPCLPYEEDTAHFHAELKRHLDPHGEGHYPRLKDWADEYFFIPHRGRARGVGGVFMDDHCTGDWAEDFALTQDIGRAFLPAYLPLIERRRGMDWGEAEKEAQLIHRGLYAEYNLVYDRGTKFGLATGHDPDAVLMSLPPMAKWR</sequence>
<evidence type="ECO:0000256" key="2">
    <source>
        <dbReference type="ARBA" id="ARBA00010644"/>
    </source>
</evidence>
<dbReference type="PANTHER" id="PTHR10755:SF0">
    <property type="entry name" value="OXYGEN-DEPENDENT COPROPORPHYRINOGEN-III OXIDASE, MITOCHONDRIAL"/>
    <property type="match status" value="1"/>
</dbReference>
<dbReference type="GO" id="GO:0006782">
    <property type="term" value="P:protoporphyrinogen IX biosynthetic process"/>
    <property type="evidence" value="ECO:0007669"/>
    <property type="project" value="TreeGrafter"/>
</dbReference>
<comment type="pathway">
    <text evidence="1">Porphyrin-containing compound metabolism; protoporphyrin-IX biosynthesis; protoporphyrinogen-IX from coproporphyrinogen-III (O2 route): step 1/1.</text>
</comment>